<sequence>MPPAYRDVGDEHIVIVAYIVITAYIEGMPSNLAAQLGGKSTGARRARVEASPQFADGKFRNPVPTASSVSLTALPRIAVAAFTGTEARRPHQDIPLVSAAPADAEGLHVTWYGHSTALIEIEGRRVLLDPVWSDRCSPSQLAGPRRLHRPPVPLHELPAVDAVVISHDHYDHLDMATVQHLAAHHPATFVVPLGVGAHLERWGVPEDRIAELDWHESTRVAGLDLIATPARHFSGRGFSRDETLWASWVIKGPARRVFYSGDTGYFPGFAAIGAEHGPFDVTLVQVGAYGADWPDIHMVPEDGVATHLDVHGGLLIPVHWATFDLATHRWAEPADRTWREAKARDVRLAIPRPGQRVDVDGPPEIDAWWQQVA</sequence>
<dbReference type="PANTHER" id="PTHR15032:SF4">
    <property type="entry name" value="N-ACYL-PHOSPHATIDYLETHANOLAMINE-HYDROLYZING PHOSPHOLIPASE D"/>
    <property type="match status" value="1"/>
</dbReference>
<evidence type="ECO:0000313" key="3">
    <source>
        <dbReference type="Proteomes" id="UP000676967"/>
    </source>
</evidence>
<name>A0ABM7M0H7_9ACTN</name>
<evidence type="ECO:0000313" key="2">
    <source>
        <dbReference type="EMBL" id="BCJ45052.1"/>
    </source>
</evidence>
<dbReference type="Gene3D" id="3.60.15.10">
    <property type="entry name" value="Ribonuclease Z/Hydroxyacylglutathione hydrolase-like"/>
    <property type="match status" value="1"/>
</dbReference>
<dbReference type="GO" id="GO:0016787">
    <property type="term" value="F:hydrolase activity"/>
    <property type="evidence" value="ECO:0007669"/>
    <property type="project" value="UniProtKB-KW"/>
</dbReference>
<keyword evidence="3" id="KW-1185">Reference proteome</keyword>
<evidence type="ECO:0000259" key="1">
    <source>
        <dbReference type="Pfam" id="PF12706"/>
    </source>
</evidence>
<reference evidence="2 3" key="1">
    <citation type="submission" date="2020-08" db="EMBL/GenBank/DDBJ databases">
        <title>Whole genome shotgun sequence of Actinoplanes ianthinogenes NBRC 13996.</title>
        <authorList>
            <person name="Komaki H."/>
            <person name="Tamura T."/>
        </authorList>
    </citation>
    <scope>NUCLEOTIDE SEQUENCE [LARGE SCALE GENOMIC DNA]</scope>
    <source>
        <strain evidence="2 3">NBRC 13996</strain>
    </source>
</reference>
<dbReference type="Pfam" id="PF12706">
    <property type="entry name" value="Lactamase_B_2"/>
    <property type="match status" value="1"/>
</dbReference>
<dbReference type="InterPro" id="IPR036866">
    <property type="entry name" value="RibonucZ/Hydroxyglut_hydro"/>
</dbReference>
<proteinExistence type="predicted"/>
<protein>
    <submittedName>
        <fullName evidence="2">Zn-dependent hydrolase</fullName>
    </submittedName>
</protein>
<dbReference type="EMBL" id="AP023356">
    <property type="protein sequence ID" value="BCJ45052.1"/>
    <property type="molecule type" value="Genomic_DNA"/>
</dbReference>
<accession>A0ABM7M0H7</accession>
<dbReference type="InterPro" id="IPR001279">
    <property type="entry name" value="Metallo-B-lactamas"/>
</dbReference>
<dbReference type="PIRSF" id="PIRSF038896">
    <property type="entry name" value="NAPE-PLD"/>
    <property type="match status" value="1"/>
</dbReference>
<dbReference type="Proteomes" id="UP000676967">
    <property type="component" value="Chromosome"/>
</dbReference>
<feature type="domain" description="Metallo-beta-lactamase" evidence="1">
    <location>
        <begin position="124"/>
        <end position="320"/>
    </location>
</feature>
<dbReference type="InterPro" id="IPR024884">
    <property type="entry name" value="NAPE-PLD"/>
</dbReference>
<dbReference type="SUPFAM" id="SSF56281">
    <property type="entry name" value="Metallo-hydrolase/oxidoreductase"/>
    <property type="match status" value="1"/>
</dbReference>
<dbReference type="PANTHER" id="PTHR15032">
    <property type="entry name" value="N-ACYL-PHOSPHATIDYLETHANOLAMINE-HYDROLYZING PHOSPHOLIPASE D"/>
    <property type="match status" value="1"/>
</dbReference>
<gene>
    <name evidence="2" type="ORF">Aiant_57090</name>
</gene>
<organism evidence="2 3">
    <name type="scientific">Actinoplanes ianthinogenes</name>
    <dbReference type="NCBI Taxonomy" id="122358"/>
    <lineage>
        <taxon>Bacteria</taxon>
        <taxon>Bacillati</taxon>
        <taxon>Actinomycetota</taxon>
        <taxon>Actinomycetes</taxon>
        <taxon>Micromonosporales</taxon>
        <taxon>Micromonosporaceae</taxon>
        <taxon>Actinoplanes</taxon>
    </lineage>
</organism>
<keyword evidence="2" id="KW-0378">Hydrolase</keyword>